<dbReference type="GO" id="GO:0160237">
    <property type="term" value="F:D-Ala-D-Ala dipeptidase activity"/>
    <property type="evidence" value="ECO:0007669"/>
    <property type="project" value="UniProtKB-EC"/>
</dbReference>
<feature type="binding site" evidence="9">
    <location>
        <position position="162"/>
    </location>
    <ligand>
        <name>Zn(2+)</name>
        <dbReference type="ChEBI" id="CHEBI:29105"/>
        <note>catalytic</note>
    </ligand>
</feature>
<comment type="catalytic activity">
    <reaction evidence="1 9">
        <text>D-alanyl-D-alanine + H2O = 2 D-alanine</text>
        <dbReference type="Rhea" id="RHEA:20661"/>
        <dbReference type="ChEBI" id="CHEBI:15377"/>
        <dbReference type="ChEBI" id="CHEBI:57416"/>
        <dbReference type="ChEBI" id="CHEBI:57822"/>
        <dbReference type="EC" id="3.4.13.22"/>
    </reaction>
</comment>
<evidence type="ECO:0000256" key="3">
    <source>
        <dbReference type="ARBA" id="ARBA00022723"/>
    </source>
</evidence>
<evidence type="ECO:0000256" key="1">
    <source>
        <dbReference type="ARBA" id="ARBA00001362"/>
    </source>
</evidence>
<keyword evidence="11" id="KW-1185">Reference proteome</keyword>
<evidence type="ECO:0000313" key="10">
    <source>
        <dbReference type="EMBL" id="MBS9525556.1"/>
    </source>
</evidence>
<gene>
    <name evidence="10" type="ORF">KI659_16180</name>
</gene>
<dbReference type="GO" id="GO:0006508">
    <property type="term" value="P:proteolysis"/>
    <property type="evidence" value="ECO:0007669"/>
    <property type="project" value="UniProtKB-KW"/>
</dbReference>
<dbReference type="EC" id="3.4.13.22" evidence="9"/>
<dbReference type="Proteomes" id="UP001319104">
    <property type="component" value="Unassembled WGS sequence"/>
</dbReference>
<dbReference type="Pfam" id="PF01427">
    <property type="entry name" value="Peptidase_M15"/>
    <property type="match status" value="1"/>
</dbReference>
<reference evidence="10 11" key="1">
    <citation type="submission" date="2021-05" db="EMBL/GenBank/DDBJ databases">
        <authorList>
            <person name="Zhang Z.D."/>
            <person name="Osman G."/>
        </authorList>
    </citation>
    <scope>NUCLEOTIDE SEQUENCE [LARGE SCALE GENOMIC DNA]</scope>
    <source>
        <strain evidence="10 11">KCTC 32217</strain>
    </source>
</reference>
<comment type="function">
    <text evidence="9">Catalyzes hydrolysis of the D-alanyl-D-alanine dipeptide.</text>
</comment>
<dbReference type="GO" id="GO:0008270">
    <property type="term" value="F:zinc ion binding"/>
    <property type="evidence" value="ECO:0007669"/>
    <property type="project" value="UniProtKB-UniRule"/>
</dbReference>
<feature type="site" description="Transition state stabilizer" evidence="9">
    <location>
        <position position="130"/>
    </location>
</feature>
<dbReference type="InterPro" id="IPR009045">
    <property type="entry name" value="Zn_M74/Hedgehog-like"/>
</dbReference>
<evidence type="ECO:0000256" key="9">
    <source>
        <dbReference type="HAMAP-Rule" id="MF_01924"/>
    </source>
</evidence>
<keyword evidence="8" id="KW-0961">Cell wall biogenesis/degradation</keyword>
<name>A0AAP2CIV7_9BACT</name>
<protein>
    <recommendedName>
        <fullName evidence="9">D-alanyl-D-alanine dipeptidase</fullName>
        <shortName evidence="9">D-Ala-D-Ala dipeptidase</shortName>
        <ecNumber evidence="9">3.4.13.22</ecNumber>
    </recommendedName>
</protein>
<evidence type="ECO:0000256" key="4">
    <source>
        <dbReference type="ARBA" id="ARBA00022801"/>
    </source>
</evidence>
<sequence length="254" mass="29125">MKNLWPIFAVIAAACSDPKDNISADDLGPATFEVDESSTRSFDFSEEANQLTAWDERFLDAGLVNIQEQIPEILVELKYSTTDNFFGRDVYDDLENAYLQPEVVNMMEKAFLYLQEKDSSLTFLVYDGVRPRAVQQILWDNLDKPDSLKPLYVADPKIGGLHNYGVAVDLTLAHKDSGEPLDMGTKYDHFGYAAYPDRENQMLREGKITKQHIENRRLLREVMKQAGFHGIGSEWWHFNAYTRKQAAEKFEIVE</sequence>
<feature type="active site" description="Proton donor/acceptor" evidence="9">
    <location>
        <position position="234"/>
    </location>
</feature>
<evidence type="ECO:0000256" key="7">
    <source>
        <dbReference type="ARBA" id="ARBA00023049"/>
    </source>
</evidence>
<evidence type="ECO:0000256" key="6">
    <source>
        <dbReference type="ARBA" id="ARBA00022997"/>
    </source>
</evidence>
<organism evidence="10 11">
    <name type="scientific">Litoribacter ruber</name>
    <dbReference type="NCBI Taxonomy" id="702568"/>
    <lineage>
        <taxon>Bacteria</taxon>
        <taxon>Pseudomonadati</taxon>
        <taxon>Bacteroidota</taxon>
        <taxon>Cytophagia</taxon>
        <taxon>Cytophagales</taxon>
        <taxon>Cyclobacteriaceae</taxon>
        <taxon>Litoribacter</taxon>
    </lineage>
</organism>
<feature type="binding site" evidence="9">
    <location>
        <position position="169"/>
    </location>
    <ligand>
        <name>Zn(2+)</name>
        <dbReference type="ChEBI" id="CHEBI:29105"/>
        <note>catalytic</note>
    </ligand>
</feature>
<dbReference type="SUPFAM" id="SSF55166">
    <property type="entry name" value="Hedgehog/DD-peptidase"/>
    <property type="match status" value="1"/>
</dbReference>
<comment type="cofactor">
    <cofactor evidence="9">
        <name>Zn(2+)</name>
        <dbReference type="ChEBI" id="CHEBI:29105"/>
    </cofactor>
    <text evidence="9">Binds 1 zinc ion per subunit.</text>
</comment>
<evidence type="ECO:0000256" key="8">
    <source>
        <dbReference type="ARBA" id="ARBA00023316"/>
    </source>
</evidence>
<feature type="binding site" evidence="9">
    <location>
        <position position="237"/>
    </location>
    <ligand>
        <name>Zn(2+)</name>
        <dbReference type="ChEBI" id="CHEBI:29105"/>
        <note>catalytic</note>
    </ligand>
</feature>
<evidence type="ECO:0000256" key="2">
    <source>
        <dbReference type="ARBA" id="ARBA00022670"/>
    </source>
</evidence>
<keyword evidence="5 9" id="KW-0862">Zinc</keyword>
<comment type="caution">
    <text evidence="10">The sequence shown here is derived from an EMBL/GenBank/DDBJ whole genome shotgun (WGS) entry which is preliminary data.</text>
</comment>
<keyword evidence="4 9" id="KW-0378">Hydrolase</keyword>
<dbReference type="InterPro" id="IPR000755">
    <property type="entry name" value="A_A_dipeptidase"/>
</dbReference>
<dbReference type="HAMAP" id="MF_01924">
    <property type="entry name" value="A_A_dipeptidase"/>
    <property type="match status" value="1"/>
</dbReference>
<keyword evidence="2 9" id="KW-0645">Protease</keyword>
<dbReference type="EMBL" id="JAHCMY010000014">
    <property type="protein sequence ID" value="MBS9525556.1"/>
    <property type="molecule type" value="Genomic_DNA"/>
</dbReference>
<dbReference type="Gene3D" id="3.30.1380.10">
    <property type="match status" value="1"/>
</dbReference>
<proteinExistence type="inferred from homology"/>
<dbReference type="CDD" id="cd14840">
    <property type="entry name" value="D-Ala-D-Ala_dipeptidase_Aad"/>
    <property type="match status" value="1"/>
</dbReference>
<dbReference type="PANTHER" id="PTHR43126">
    <property type="entry name" value="D-ALANYL-D-ALANINE DIPEPTIDASE"/>
    <property type="match status" value="1"/>
</dbReference>
<dbReference type="PANTHER" id="PTHR43126:SF2">
    <property type="entry name" value="D-ALANYL-D-ALANINE DIPEPTIDASE"/>
    <property type="match status" value="1"/>
</dbReference>
<accession>A0AAP2CIV7</accession>
<dbReference type="GO" id="GO:0071555">
    <property type="term" value="P:cell wall organization"/>
    <property type="evidence" value="ECO:0007669"/>
    <property type="project" value="UniProtKB-KW"/>
</dbReference>
<dbReference type="AlphaFoldDB" id="A0AAP2CIV7"/>
<dbReference type="PROSITE" id="PS51257">
    <property type="entry name" value="PROKAR_LIPOPROTEIN"/>
    <property type="match status" value="1"/>
</dbReference>
<evidence type="ECO:0000313" key="11">
    <source>
        <dbReference type="Proteomes" id="UP001319104"/>
    </source>
</evidence>
<dbReference type="GO" id="GO:0008237">
    <property type="term" value="F:metallopeptidase activity"/>
    <property type="evidence" value="ECO:0007669"/>
    <property type="project" value="UniProtKB-KW"/>
</dbReference>
<evidence type="ECO:0000256" key="5">
    <source>
        <dbReference type="ARBA" id="ARBA00022833"/>
    </source>
</evidence>
<keyword evidence="3 9" id="KW-0479">Metal-binding</keyword>
<keyword evidence="7 9" id="KW-0482">Metalloprotease</keyword>
<keyword evidence="6 9" id="KW-0224">Dipeptidase</keyword>
<dbReference type="RefSeq" id="WP_213946416.1">
    <property type="nucleotide sequence ID" value="NZ_JAHCMY010000014.1"/>
</dbReference>
<comment type="similarity">
    <text evidence="9">Belongs to the peptidase M15D family.</text>
</comment>